<feature type="region of interest" description="Disordered" evidence="1">
    <location>
        <begin position="41"/>
        <end position="61"/>
    </location>
</feature>
<feature type="compositionally biased region" description="Polar residues" evidence="1">
    <location>
        <begin position="52"/>
        <end position="61"/>
    </location>
</feature>
<organism evidence="2 3">
    <name type="scientific">Opisthorchis felineus</name>
    <dbReference type="NCBI Taxonomy" id="147828"/>
    <lineage>
        <taxon>Eukaryota</taxon>
        <taxon>Metazoa</taxon>
        <taxon>Spiralia</taxon>
        <taxon>Lophotrochozoa</taxon>
        <taxon>Platyhelminthes</taxon>
        <taxon>Trematoda</taxon>
        <taxon>Digenea</taxon>
        <taxon>Opisthorchiida</taxon>
        <taxon>Opisthorchiata</taxon>
        <taxon>Opisthorchiidae</taxon>
        <taxon>Opisthorchis</taxon>
    </lineage>
</organism>
<dbReference type="AlphaFoldDB" id="A0A4S2MEW2"/>
<protein>
    <submittedName>
        <fullName evidence="2">Uncharacterized protein</fullName>
    </submittedName>
</protein>
<evidence type="ECO:0000256" key="1">
    <source>
        <dbReference type="SAM" id="MobiDB-lite"/>
    </source>
</evidence>
<gene>
    <name evidence="2" type="ORF">CRM22_000537</name>
</gene>
<comment type="caution">
    <text evidence="2">The sequence shown here is derived from an EMBL/GenBank/DDBJ whole genome shotgun (WGS) entry which is preliminary data.</text>
</comment>
<accession>A0A4S2MEW2</accession>
<evidence type="ECO:0000313" key="2">
    <source>
        <dbReference type="EMBL" id="TGZ75172.1"/>
    </source>
</evidence>
<dbReference type="Proteomes" id="UP000308267">
    <property type="component" value="Unassembled WGS sequence"/>
</dbReference>
<proteinExistence type="predicted"/>
<dbReference type="EMBL" id="SJOL01001013">
    <property type="protein sequence ID" value="TGZ75172.1"/>
    <property type="molecule type" value="Genomic_DNA"/>
</dbReference>
<reference evidence="2 3" key="1">
    <citation type="journal article" date="2019" name="BMC Genomics">
        <title>New insights from Opisthorchis felineus genome: update on genomics of the epidemiologically important liver flukes.</title>
        <authorList>
            <person name="Ershov N.I."/>
            <person name="Mordvinov V.A."/>
            <person name="Prokhortchouk E.B."/>
            <person name="Pakharukova M.Y."/>
            <person name="Gunbin K.V."/>
            <person name="Ustyantsev K."/>
            <person name="Genaev M.A."/>
            <person name="Blinov A.G."/>
            <person name="Mazur A."/>
            <person name="Boulygina E."/>
            <person name="Tsygankova S."/>
            <person name="Khrameeva E."/>
            <person name="Chekanov N."/>
            <person name="Fan G."/>
            <person name="Xiao A."/>
            <person name="Zhang H."/>
            <person name="Xu X."/>
            <person name="Yang H."/>
            <person name="Solovyev V."/>
            <person name="Lee S.M."/>
            <person name="Liu X."/>
            <person name="Afonnikov D.A."/>
            <person name="Skryabin K.G."/>
        </authorList>
    </citation>
    <scope>NUCLEOTIDE SEQUENCE [LARGE SCALE GENOMIC DNA]</scope>
    <source>
        <strain evidence="2">AK-0245</strain>
        <tissue evidence="2">Whole organism</tissue>
    </source>
</reference>
<name>A0A4S2MEW2_OPIFE</name>
<keyword evidence="3" id="KW-1185">Reference proteome</keyword>
<sequence length="89" mass="9624">MTYSSFADDLNLGKHVRSAWNSIVPQNDVTLITTKAGEKCSSLQHPEDLPPRSSQQNQALNPSCVRGFGALPGSVLKTKKHPKPGVALR</sequence>
<evidence type="ECO:0000313" key="3">
    <source>
        <dbReference type="Proteomes" id="UP000308267"/>
    </source>
</evidence>